<protein>
    <recommendedName>
        <fullName evidence="4">Transmembrane transcriptional regulator (Anti-sigma factor RsiW)</fullName>
    </recommendedName>
</protein>
<dbReference type="Proteomes" id="UP001210720">
    <property type="component" value="Unassembled WGS sequence"/>
</dbReference>
<comment type="caution">
    <text evidence="2">The sequence shown here is derived from an EMBL/GenBank/DDBJ whole genome shotgun (WGS) entry which is preliminary data.</text>
</comment>
<keyword evidence="1" id="KW-1133">Transmembrane helix</keyword>
<evidence type="ECO:0008006" key="4">
    <source>
        <dbReference type="Google" id="ProtNLM"/>
    </source>
</evidence>
<reference evidence="2 3" key="1">
    <citation type="submission" date="2023-01" db="EMBL/GenBank/DDBJ databases">
        <title>Thalassococcus onchidii sp. nov., isolated from a marine invertebrate from the South China Sea.</title>
        <authorList>
            <person name="Xu S."/>
            <person name="Liu Z."/>
            <person name="Xu Y."/>
        </authorList>
    </citation>
    <scope>NUCLEOTIDE SEQUENCE [LARGE SCALE GENOMIC DNA]</scope>
    <source>
        <strain evidence="2 3">KCTC 32084</strain>
    </source>
</reference>
<organism evidence="2 3">
    <name type="scientific">Thalassococcus lentus</name>
    <dbReference type="NCBI Taxonomy" id="1210524"/>
    <lineage>
        <taxon>Bacteria</taxon>
        <taxon>Pseudomonadati</taxon>
        <taxon>Pseudomonadota</taxon>
        <taxon>Alphaproteobacteria</taxon>
        <taxon>Rhodobacterales</taxon>
        <taxon>Roseobacteraceae</taxon>
        <taxon>Thalassococcus</taxon>
    </lineage>
</organism>
<proteinExistence type="predicted"/>
<name>A0ABT4XSX9_9RHOB</name>
<evidence type="ECO:0000313" key="2">
    <source>
        <dbReference type="EMBL" id="MDA7425062.1"/>
    </source>
</evidence>
<accession>A0ABT4XSX9</accession>
<evidence type="ECO:0000256" key="1">
    <source>
        <dbReference type="SAM" id="Phobius"/>
    </source>
</evidence>
<sequence>MTPKQAFTDEELTAFLDGEAPAELCQNIEAQMSPELEARMALLDRGKEQAIHAFAAVLNQAPDCDLSESAVPHPGTMRPAAVFGGLGLVAGLVLALGLGTWFGQPADTSAEPWHVEVAAYHALYVEQTLNAANMTAEENAQRLQALSAVLGRDLSAAAEIEDLKFVRAQQLGFEGAPLIQMAFLADDGTPVALCILRQQGGAQDVAQTNLKGMSGASWADNNLRFFLIGGNDGNATKRQADAFHALLLGA</sequence>
<gene>
    <name evidence="2" type="ORF">PFY00_10015</name>
</gene>
<dbReference type="EMBL" id="JAQIOY010000003">
    <property type="protein sequence ID" value="MDA7425062.1"/>
    <property type="molecule type" value="Genomic_DNA"/>
</dbReference>
<feature type="transmembrane region" description="Helical" evidence="1">
    <location>
        <begin position="80"/>
        <end position="102"/>
    </location>
</feature>
<keyword evidence="1" id="KW-0472">Membrane</keyword>
<dbReference type="RefSeq" id="WP_271432415.1">
    <property type="nucleotide sequence ID" value="NZ_JAQIOY010000003.1"/>
</dbReference>
<keyword evidence="1" id="KW-0812">Transmembrane</keyword>
<evidence type="ECO:0000313" key="3">
    <source>
        <dbReference type="Proteomes" id="UP001210720"/>
    </source>
</evidence>
<keyword evidence="3" id="KW-1185">Reference proteome</keyword>